<dbReference type="InterPro" id="IPR006120">
    <property type="entry name" value="Resolvase_HTH_dom"/>
</dbReference>
<feature type="domain" description="Resolvase/invertase-type recombinase catalytic" evidence="2">
    <location>
        <begin position="27"/>
        <end position="171"/>
    </location>
</feature>
<dbReference type="PANTHER" id="PTHR30461:SF26">
    <property type="entry name" value="RESOLVASE HOMOLOG YNEB"/>
    <property type="match status" value="1"/>
</dbReference>
<dbReference type="GO" id="GO:0000150">
    <property type="term" value="F:DNA strand exchange activity"/>
    <property type="evidence" value="ECO:0007669"/>
    <property type="project" value="InterPro"/>
</dbReference>
<dbReference type="GO" id="GO:0003677">
    <property type="term" value="F:DNA binding"/>
    <property type="evidence" value="ECO:0007669"/>
    <property type="project" value="InterPro"/>
</dbReference>
<gene>
    <name evidence="3" type="primary">serC2</name>
</gene>
<evidence type="ECO:0000259" key="2">
    <source>
        <dbReference type="PROSITE" id="PS51736"/>
    </source>
</evidence>
<dbReference type="Gene3D" id="1.10.10.60">
    <property type="entry name" value="Homeodomain-like"/>
    <property type="match status" value="1"/>
</dbReference>
<dbReference type="AlphaFoldDB" id="A0A2U9NN91"/>
<dbReference type="CDD" id="cd03768">
    <property type="entry name" value="SR_ResInv"/>
    <property type="match status" value="1"/>
</dbReference>
<dbReference type="RefSeq" id="YP_009496149.1">
    <property type="nucleotide sequence ID" value="NC_037997.1"/>
</dbReference>
<evidence type="ECO:0000256" key="1">
    <source>
        <dbReference type="ARBA" id="ARBA00009913"/>
    </source>
</evidence>
<reference evidence="3" key="1">
    <citation type="journal article" date="2018" name="Adv. Bot. Res.">
        <title>Evolution of the Plastid Genomes in Diatoms.</title>
        <authorList>
            <person name="Yu M."/>
            <person name="Ashworth M.P."/>
            <person name="Hajrah N.H."/>
            <person name="Khiyami M.A."/>
            <person name="Sabir M.J."/>
            <person name="Alhebshi A.M."/>
            <person name="Al-Malki A.L."/>
            <person name="Sabir J.S.M."/>
            <person name="Theriot E.C."/>
            <person name="Jansen R.K."/>
        </authorList>
    </citation>
    <scope>NUCLEOTIDE SEQUENCE</scope>
</reference>
<protein>
    <submittedName>
        <fullName evidence="3">Putative serine recombinase</fullName>
    </submittedName>
</protein>
<name>A0A2U9NN91_9STRA</name>
<evidence type="ECO:0000313" key="3">
    <source>
        <dbReference type="EMBL" id="AWT38589.1"/>
    </source>
</evidence>
<dbReference type="Pfam" id="PF00239">
    <property type="entry name" value="Resolvase"/>
    <property type="match status" value="1"/>
</dbReference>
<keyword evidence="3" id="KW-0150">Chloroplast</keyword>
<dbReference type="SMART" id="SM00857">
    <property type="entry name" value="Resolvase"/>
    <property type="match status" value="1"/>
</dbReference>
<dbReference type="InterPro" id="IPR036162">
    <property type="entry name" value="Resolvase-like_N_sf"/>
</dbReference>
<dbReference type="EMBL" id="MG755794">
    <property type="protein sequence ID" value="AWT38589.1"/>
    <property type="molecule type" value="Genomic_DNA"/>
</dbReference>
<dbReference type="InterPro" id="IPR006119">
    <property type="entry name" value="Resolv_N"/>
</dbReference>
<comment type="similarity">
    <text evidence="1">Belongs to the site-specific recombinase resolvase family.</text>
</comment>
<dbReference type="Gene3D" id="3.40.50.1390">
    <property type="entry name" value="Resolvase, N-terminal catalytic domain"/>
    <property type="match status" value="1"/>
</dbReference>
<organism evidence="3">
    <name type="scientific">Plagiogrammopsis vanheurckii</name>
    <dbReference type="NCBI Taxonomy" id="1234821"/>
    <lineage>
        <taxon>Eukaryota</taxon>
        <taxon>Sar</taxon>
        <taxon>Stramenopiles</taxon>
        <taxon>Ochrophyta</taxon>
        <taxon>Bacillariophyta</taxon>
        <taxon>Mediophyceae</taxon>
        <taxon>Cymatosirophycidae</taxon>
        <taxon>Cymatosirales</taxon>
        <taxon>Cymatosiraceae</taxon>
        <taxon>Plagiogrammopsis</taxon>
    </lineage>
</organism>
<dbReference type="GeneID" id="36958420"/>
<dbReference type="Pfam" id="PF02796">
    <property type="entry name" value="HTH_7"/>
    <property type="match status" value="1"/>
</dbReference>
<dbReference type="SUPFAM" id="SSF46689">
    <property type="entry name" value="Homeodomain-like"/>
    <property type="match status" value="1"/>
</dbReference>
<keyword evidence="3" id="KW-0934">Plastid</keyword>
<dbReference type="InterPro" id="IPR009057">
    <property type="entry name" value="Homeodomain-like_sf"/>
</dbReference>
<dbReference type="PANTHER" id="PTHR30461">
    <property type="entry name" value="DNA-INVERTASE FROM LAMBDOID PROPHAGE"/>
    <property type="match status" value="1"/>
</dbReference>
<dbReference type="InterPro" id="IPR050639">
    <property type="entry name" value="SSR_resolvase"/>
</dbReference>
<geneLocation type="chloroplast" evidence="3"/>
<accession>A0A2U9NN91</accession>
<dbReference type="EMBL" id="MG755794">
    <property type="protein sequence ID" value="AWT38643.1"/>
    <property type="molecule type" value="Genomic_DNA"/>
</dbReference>
<proteinExistence type="inferred from homology"/>
<dbReference type="PROSITE" id="PS51736">
    <property type="entry name" value="RECOMBINASES_3"/>
    <property type="match status" value="1"/>
</dbReference>
<dbReference type="SUPFAM" id="SSF53041">
    <property type="entry name" value="Resolvase-like"/>
    <property type="match status" value="1"/>
</dbReference>
<sequence>MIFIQIKYYIGGVTLMTKRFEQISKQNRYGYGRVSVKEQAENCSLDAQKVELIKLGVPEKNIYLEVGSATDVLQNRPIFFKLIDQILKEGDLLAVTKFDRCSRNTLSFLQLKNQLSEKGVAFLVLDLPQQYLENSPSSQLISTALATISEFETARRLERQRQGIEAAKQQNKYKGRKSVVTRDLIKRVEKYKNLGVSVTEIARITGKSRSTIYKVLKEELGYISNHLIKEA</sequence>